<dbReference type="GO" id="GO:0055085">
    <property type="term" value="P:transmembrane transport"/>
    <property type="evidence" value="ECO:0007669"/>
    <property type="project" value="InterPro"/>
</dbReference>
<dbReference type="AlphaFoldDB" id="A0A2S7VMA3"/>
<feature type="transmembrane region" description="Helical" evidence="5">
    <location>
        <begin position="271"/>
        <end position="293"/>
    </location>
</feature>
<keyword evidence="5" id="KW-0813">Transport</keyword>
<feature type="transmembrane region" description="Helical" evidence="5">
    <location>
        <begin position="215"/>
        <end position="239"/>
    </location>
</feature>
<dbReference type="OrthoDB" id="7056428at2"/>
<dbReference type="PANTHER" id="PTHR43496">
    <property type="entry name" value="PROTEIN LPLB"/>
    <property type="match status" value="1"/>
</dbReference>
<feature type="transmembrane region" description="Helical" evidence="5">
    <location>
        <begin position="546"/>
        <end position="573"/>
    </location>
</feature>
<accession>A0A2S7VMA3</accession>
<keyword evidence="3 5" id="KW-1133">Transmembrane helix</keyword>
<evidence type="ECO:0000256" key="2">
    <source>
        <dbReference type="ARBA" id="ARBA00022692"/>
    </source>
</evidence>
<feature type="transmembrane region" description="Helical" evidence="5">
    <location>
        <begin position="129"/>
        <end position="152"/>
    </location>
</feature>
<gene>
    <name evidence="7" type="ORF">BTO08_20515</name>
</gene>
<feature type="transmembrane region" description="Helical" evidence="5">
    <location>
        <begin position="314"/>
        <end position="340"/>
    </location>
</feature>
<feature type="transmembrane region" description="Helical" evidence="5">
    <location>
        <begin position="38"/>
        <end position="60"/>
    </location>
</feature>
<feature type="transmembrane region" description="Helical" evidence="5">
    <location>
        <begin position="441"/>
        <end position="460"/>
    </location>
</feature>
<protein>
    <submittedName>
        <fullName evidence="7">Phosphonate ABC transporter permease</fullName>
    </submittedName>
</protein>
<feature type="transmembrane region" description="Helical" evidence="5">
    <location>
        <begin position="97"/>
        <end position="117"/>
    </location>
</feature>
<evidence type="ECO:0000256" key="4">
    <source>
        <dbReference type="ARBA" id="ARBA00023136"/>
    </source>
</evidence>
<dbReference type="EMBL" id="MSCJ01000003">
    <property type="protein sequence ID" value="PQJ62611.1"/>
    <property type="molecule type" value="Genomic_DNA"/>
</dbReference>
<evidence type="ECO:0000256" key="1">
    <source>
        <dbReference type="ARBA" id="ARBA00004651"/>
    </source>
</evidence>
<dbReference type="GO" id="GO:0005886">
    <property type="term" value="C:plasma membrane"/>
    <property type="evidence" value="ECO:0007669"/>
    <property type="project" value="UniProtKB-SubCell"/>
</dbReference>
<dbReference type="NCBIfam" id="TIGR03262">
    <property type="entry name" value="PhnU2"/>
    <property type="match status" value="1"/>
</dbReference>
<comment type="similarity">
    <text evidence="5">Belongs to the binding-protein-dependent transport system permease family.</text>
</comment>
<feature type="domain" description="ABC transmembrane type-1" evidence="6">
    <location>
        <begin position="371"/>
        <end position="566"/>
    </location>
</feature>
<name>A0A2S7VMA3_PHOAN</name>
<dbReference type="SUPFAM" id="SSF161098">
    <property type="entry name" value="MetI-like"/>
    <property type="match status" value="2"/>
</dbReference>
<comment type="caution">
    <text evidence="7">The sequence shown here is derived from an EMBL/GenBank/DDBJ whole genome shotgun (WGS) entry which is preliminary data.</text>
</comment>
<dbReference type="CDD" id="cd06261">
    <property type="entry name" value="TM_PBP2"/>
    <property type="match status" value="2"/>
</dbReference>
<evidence type="ECO:0000256" key="5">
    <source>
        <dbReference type="RuleBase" id="RU363032"/>
    </source>
</evidence>
<dbReference type="RefSeq" id="WP_105062405.1">
    <property type="nucleotide sequence ID" value="NZ_MSCJ01000003.1"/>
</dbReference>
<dbReference type="Gene3D" id="1.10.3720.10">
    <property type="entry name" value="MetI-like"/>
    <property type="match status" value="2"/>
</dbReference>
<dbReference type="PANTHER" id="PTHR43496:SF1">
    <property type="entry name" value="POLYGALACTURONAN_RHAMNOGALACTURONAN TRANSPORT SYSTEM PERMEASE PROTEIN YTEP"/>
    <property type="match status" value="1"/>
</dbReference>
<dbReference type="InterPro" id="IPR017664">
    <property type="entry name" value="AminoethylPonate_ABC_perm-1"/>
</dbReference>
<dbReference type="Proteomes" id="UP000238730">
    <property type="component" value="Unassembled WGS sequence"/>
</dbReference>
<keyword evidence="2 5" id="KW-0812">Transmembrane</keyword>
<proteinExistence type="inferred from homology"/>
<sequence length="583" mass="63814">MASLLPAKAIPNSRHQITSIPLNVRLAILKNTVTKNNFIIAVILILLLVMMGTFVIAPLFSMLQKSMQNDTGQFVGLANFVEYFSYSSVWQSIRNTLFIGVTVTSLVGLFAFCYAYALTRSCMPFKGLFSILGTAPILAPSLLPALSLIYILGNQGIAKELLMGHSIYGPIGITIGLTFWCFPHALMIIKTSLRTSDARLYEAAKALNTSPLKTFFIVTLPGAKYGVISALIVVFTLVVCDFSVPKVIGGSYNILATDIFKQVVGQQNFEMGAVTSVALLVPAILAFTADRWVQKKQKGLFDSRSVAYVPQANFIRDGLCFIFCSLICLVIIAIIGMAIYGSLVTFWPWNTTLSLHNYNFAQFSASGWEPYFNSIKLGVLVAVFGTITIFLGAYCIEKGRCLGPLRQLLQMFAIIPMAVPGMVLGLGYIFFFNNSANPLTIIYGTLTILVINTIMHYYTVGHMTAVTALKQLPEEIEAISASLKLPQYKAFFKVTLPVCAPAILDIFVYLFVNAMTTTSAIIFLYSTDTMPASVSVLNMDEAGQTGPAAAMAVMLLITTAMVKISYVGVSQLLERTTQTWRKR</sequence>
<dbReference type="InterPro" id="IPR035906">
    <property type="entry name" value="MetI-like_sf"/>
</dbReference>
<reference evidence="7 8" key="1">
    <citation type="submission" date="2016-12" db="EMBL/GenBank/DDBJ databases">
        <title>Diversity of luminous bacteria.</title>
        <authorList>
            <person name="Yoshizawa S."/>
            <person name="Kogure K."/>
        </authorList>
    </citation>
    <scope>NUCLEOTIDE SEQUENCE [LARGE SCALE GENOMIC DNA]</scope>
    <source>
        <strain evidence="7 8">LC1-200</strain>
    </source>
</reference>
<dbReference type="PROSITE" id="PS50928">
    <property type="entry name" value="ABC_TM1"/>
    <property type="match status" value="2"/>
</dbReference>
<keyword evidence="4 5" id="KW-0472">Membrane</keyword>
<dbReference type="Pfam" id="PF00528">
    <property type="entry name" value="BPD_transp_1"/>
    <property type="match status" value="2"/>
</dbReference>
<organism evidence="7 8">
    <name type="scientific">Photobacterium angustum</name>
    <dbReference type="NCBI Taxonomy" id="661"/>
    <lineage>
        <taxon>Bacteria</taxon>
        <taxon>Pseudomonadati</taxon>
        <taxon>Pseudomonadota</taxon>
        <taxon>Gammaproteobacteria</taxon>
        <taxon>Vibrionales</taxon>
        <taxon>Vibrionaceae</taxon>
        <taxon>Photobacterium</taxon>
    </lineage>
</organism>
<evidence type="ECO:0000256" key="3">
    <source>
        <dbReference type="ARBA" id="ARBA00022989"/>
    </source>
</evidence>
<feature type="transmembrane region" description="Helical" evidence="5">
    <location>
        <begin position="506"/>
        <end position="526"/>
    </location>
</feature>
<evidence type="ECO:0000313" key="7">
    <source>
        <dbReference type="EMBL" id="PQJ62611.1"/>
    </source>
</evidence>
<feature type="transmembrane region" description="Helical" evidence="5">
    <location>
        <begin position="377"/>
        <end position="396"/>
    </location>
</feature>
<feature type="transmembrane region" description="Helical" evidence="5">
    <location>
        <begin position="167"/>
        <end position="189"/>
    </location>
</feature>
<feature type="transmembrane region" description="Helical" evidence="5">
    <location>
        <begin position="408"/>
        <end position="429"/>
    </location>
</feature>
<evidence type="ECO:0000313" key="8">
    <source>
        <dbReference type="Proteomes" id="UP000238730"/>
    </source>
</evidence>
<evidence type="ECO:0000259" key="6">
    <source>
        <dbReference type="PROSITE" id="PS50928"/>
    </source>
</evidence>
<comment type="subcellular location">
    <subcellularLocation>
        <location evidence="1 5">Cell membrane</location>
        <topology evidence="1 5">Multi-pass membrane protein</topology>
    </subcellularLocation>
</comment>
<dbReference type="InterPro" id="IPR000515">
    <property type="entry name" value="MetI-like"/>
</dbReference>
<feature type="domain" description="ABC transmembrane type-1" evidence="6">
    <location>
        <begin position="93"/>
        <end position="290"/>
    </location>
</feature>